<dbReference type="InterPro" id="IPR000424">
    <property type="entry name" value="Primosome_PriB/ssb"/>
</dbReference>
<dbReference type="InterPro" id="IPR011344">
    <property type="entry name" value="ssDNA-bd"/>
</dbReference>
<evidence type="ECO:0000256" key="4">
    <source>
        <dbReference type="SAM" id="MobiDB-lite"/>
    </source>
</evidence>
<dbReference type="eggNOG" id="COG0629">
    <property type="taxonomic scope" value="Bacteria"/>
</dbReference>
<keyword evidence="1 2" id="KW-0238">DNA-binding</keyword>
<evidence type="ECO:0000256" key="1">
    <source>
        <dbReference type="ARBA" id="ARBA00023125"/>
    </source>
</evidence>
<dbReference type="Proteomes" id="UP000008633">
    <property type="component" value="Chromosome"/>
</dbReference>
<dbReference type="PANTHER" id="PTHR10302:SF27">
    <property type="entry name" value="SINGLE-STRANDED DNA-BINDING PROTEIN"/>
    <property type="match status" value="1"/>
</dbReference>
<comment type="caution">
    <text evidence="2">Lacks conserved residue(s) required for the propagation of feature annotation.</text>
</comment>
<dbReference type="InterPro" id="IPR012340">
    <property type="entry name" value="NA-bd_OB-fold"/>
</dbReference>
<sequence>MNTVIVLGTLTSDVDLRFSKSGNAIGKFSLAYNKKYKASSGQMEEKVSFFDCVAFGGRAETIQRYFQKGSRILIQGELEQQTWTTNDGGKRSRVVINILGFDFVDRKSGGQSPRQPQTPPGGQYADIPDDEIPY</sequence>
<dbReference type="GO" id="GO:0003697">
    <property type="term" value="F:single-stranded DNA binding"/>
    <property type="evidence" value="ECO:0007669"/>
    <property type="project" value="UniProtKB-UniRule"/>
</dbReference>
<dbReference type="EMBL" id="CP002452">
    <property type="protein sequence ID" value="ADV46445.1"/>
    <property type="molecule type" value="Genomic_DNA"/>
</dbReference>
<dbReference type="PANTHER" id="PTHR10302">
    <property type="entry name" value="SINGLE-STRANDED DNA-BINDING PROTEIN"/>
    <property type="match status" value="1"/>
</dbReference>
<evidence type="ECO:0000256" key="3">
    <source>
        <dbReference type="PIRNR" id="PIRNR002070"/>
    </source>
</evidence>
<dbReference type="STRING" id="749222.Nitsa_1192"/>
<dbReference type="SUPFAM" id="SSF50249">
    <property type="entry name" value="Nucleic acid-binding proteins"/>
    <property type="match status" value="1"/>
</dbReference>
<dbReference type="CDD" id="cd04496">
    <property type="entry name" value="SSB_OBF"/>
    <property type="match status" value="1"/>
</dbReference>
<gene>
    <name evidence="5" type="ordered locus">Nitsa_1192</name>
</gene>
<dbReference type="Gene3D" id="2.40.50.140">
    <property type="entry name" value="Nucleic acid-binding proteins"/>
    <property type="match status" value="1"/>
</dbReference>
<keyword evidence="6" id="KW-1185">Reference proteome</keyword>
<evidence type="ECO:0000313" key="6">
    <source>
        <dbReference type="Proteomes" id="UP000008633"/>
    </source>
</evidence>
<dbReference type="PROSITE" id="PS50935">
    <property type="entry name" value="SSB"/>
    <property type="match status" value="1"/>
</dbReference>
<dbReference type="KEGG" id="nsa:Nitsa_1192"/>
<dbReference type="AlphaFoldDB" id="E6WYD3"/>
<evidence type="ECO:0000256" key="2">
    <source>
        <dbReference type="HAMAP-Rule" id="MF_00984"/>
    </source>
</evidence>
<dbReference type="RefSeq" id="WP_013554136.1">
    <property type="nucleotide sequence ID" value="NC_014935.1"/>
</dbReference>
<comment type="subunit">
    <text evidence="2">Homotetramer.</text>
</comment>
<evidence type="ECO:0000313" key="5">
    <source>
        <dbReference type="EMBL" id="ADV46445.1"/>
    </source>
</evidence>
<reference evidence="6" key="2">
    <citation type="submission" date="2011-01" db="EMBL/GenBank/DDBJ databases">
        <title>The complete genome of Nitratifractor salsuginis DSM 16511.</title>
        <authorList>
            <consortium name="US DOE Joint Genome Institute (JGI-PGF)"/>
            <person name="Lucas S."/>
            <person name="Copeland A."/>
            <person name="Lapidus A."/>
            <person name="Bruce D."/>
            <person name="Goodwin L."/>
            <person name="Pitluck S."/>
            <person name="Kyrpides N."/>
            <person name="Mavromatis K."/>
            <person name="Ivanova N."/>
            <person name="Mikhailova N."/>
            <person name="Zeytun A."/>
            <person name="Detter J.C."/>
            <person name="Tapia R."/>
            <person name="Han C."/>
            <person name="Land M."/>
            <person name="Hauser L."/>
            <person name="Markowitz V."/>
            <person name="Cheng J.-F."/>
            <person name="Hugenholtz P."/>
            <person name="Woyke T."/>
            <person name="Wu D."/>
            <person name="Tindall B."/>
            <person name="Schuetze A."/>
            <person name="Brambilla E."/>
            <person name="Klenk H.-P."/>
            <person name="Eisen J.A."/>
        </authorList>
    </citation>
    <scope>NUCLEOTIDE SEQUENCE [LARGE SCALE GENOMIC DNA]</scope>
    <source>
        <strain evidence="6">DSM 16511 / JCM 12458 / E9I37-1</strain>
    </source>
</reference>
<feature type="region of interest" description="Disordered" evidence="4">
    <location>
        <begin position="106"/>
        <end position="134"/>
    </location>
</feature>
<dbReference type="Pfam" id="PF00436">
    <property type="entry name" value="SSB"/>
    <property type="match status" value="1"/>
</dbReference>
<dbReference type="GO" id="GO:0009295">
    <property type="term" value="C:nucleoid"/>
    <property type="evidence" value="ECO:0007669"/>
    <property type="project" value="TreeGrafter"/>
</dbReference>
<accession>E6WYD3</accession>
<dbReference type="HAMAP" id="MF_00984">
    <property type="entry name" value="SSB"/>
    <property type="match status" value="1"/>
</dbReference>
<organism evidence="5 6">
    <name type="scientific">Nitratifractor salsuginis (strain DSM 16511 / JCM 12458 / E9I37-1)</name>
    <dbReference type="NCBI Taxonomy" id="749222"/>
    <lineage>
        <taxon>Bacteria</taxon>
        <taxon>Pseudomonadati</taxon>
        <taxon>Campylobacterota</taxon>
        <taxon>Epsilonproteobacteria</taxon>
        <taxon>Campylobacterales</taxon>
        <taxon>Sulfurovaceae</taxon>
        <taxon>Nitratifractor</taxon>
    </lineage>
</organism>
<dbReference type="NCBIfam" id="TIGR00621">
    <property type="entry name" value="ssb"/>
    <property type="match status" value="1"/>
</dbReference>
<dbReference type="PIRSF" id="PIRSF002070">
    <property type="entry name" value="SSB"/>
    <property type="match status" value="1"/>
</dbReference>
<name>E6WYD3_NITSE</name>
<dbReference type="HOGENOM" id="CLU_078758_6_0_7"/>
<reference evidence="5 6" key="1">
    <citation type="journal article" date="2011" name="Stand. Genomic Sci.">
        <title>Complete genome sequence of Nitratifractor salsuginis type strain (E9I37-1).</title>
        <authorList>
            <person name="Anderson I."/>
            <person name="Sikorski J."/>
            <person name="Zeytun A."/>
            <person name="Nolan M."/>
            <person name="Lapidus A."/>
            <person name="Lucas S."/>
            <person name="Hammon N."/>
            <person name="Deshpande S."/>
            <person name="Cheng J.F."/>
            <person name="Tapia R."/>
            <person name="Han C."/>
            <person name="Goodwin L."/>
            <person name="Pitluck S."/>
            <person name="Liolios K."/>
            <person name="Pagani I."/>
            <person name="Ivanova N."/>
            <person name="Huntemann M."/>
            <person name="Mavromatis K."/>
            <person name="Ovchinikova G."/>
            <person name="Pati A."/>
            <person name="Chen A."/>
            <person name="Palaniappan K."/>
            <person name="Land M."/>
            <person name="Hauser L."/>
            <person name="Brambilla E.M."/>
            <person name="Ngatchou-Djao O.D."/>
            <person name="Rohde M."/>
            <person name="Tindall B.J."/>
            <person name="Goker M."/>
            <person name="Detter J.C."/>
            <person name="Woyke T."/>
            <person name="Bristow J."/>
            <person name="Eisen J.A."/>
            <person name="Markowitz V."/>
            <person name="Hugenholtz P."/>
            <person name="Klenk H.P."/>
            <person name="Kyrpides N.C."/>
        </authorList>
    </citation>
    <scope>NUCLEOTIDE SEQUENCE [LARGE SCALE GENOMIC DNA]</scope>
    <source>
        <strain evidence="6">DSM 16511 / JCM 12458 / E9I37-1</strain>
    </source>
</reference>
<proteinExistence type="inferred from homology"/>
<protein>
    <recommendedName>
        <fullName evidence="2 3">Single-stranded DNA-binding protein</fullName>
        <shortName evidence="2">SSB</shortName>
    </recommendedName>
</protein>
<dbReference type="GO" id="GO:0006260">
    <property type="term" value="P:DNA replication"/>
    <property type="evidence" value="ECO:0007669"/>
    <property type="project" value="InterPro"/>
</dbReference>